<reference evidence="3" key="1">
    <citation type="submission" date="2025-08" db="UniProtKB">
        <authorList>
            <consortium name="RefSeq"/>
        </authorList>
    </citation>
    <scope>IDENTIFICATION</scope>
    <source>
        <strain evidence="3">15085-1641.00</strain>
        <tissue evidence="3">Whole body</tissue>
    </source>
</reference>
<dbReference type="RefSeq" id="XP_023166122.1">
    <property type="nucleotide sequence ID" value="XM_023310354.2"/>
</dbReference>
<evidence type="ECO:0000313" key="3">
    <source>
        <dbReference type="RefSeq" id="XP_023166122.1"/>
    </source>
</evidence>
<evidence type="ECO:0000313" key="2">
    <source>
        <dbReference type="Proteomes" id="UP000504633"/>
    </source>
</evidence>
<protein>
    <submittedName>
        <fullName evidence="3">Uncharacterized protein LOC111596236</fullName>
    </submittedName>
</protein>
<gene>
    <name evidence="3" type="primary">LOC111596236</name>
</gene>
<proteinExistence type="predicted"/>
<dbReference type="GeneID" id="111596236"/>
<dbReference type="AlphaFoldDB" id="A0A6J1LMU4"/>
<sequence length="195" mass="22445">MAISNAIRNQKKQIICPAPKTMNSKVRRQPQCDLKQNSPGSTKGPLRVWRKTIVVTKPKVKPRVPRLFRADRNTGLPLDYERTVSRIMRYVNPQHSQSPSPEKILEDHITRQLVEIFELCNCNNNFPCLLAKHRLSKSYACGPKSPKNCVYTDNMKLSEFHCACKRGPAARPELQASRPTYKSKFNYNTLRIHTK</sequence>
<dbReference type="OrthoDB" id="7864363at2759"/>
<dbReference type="OMA" id="MHYVNPH"/>
<organism evidence="2 3">
    <name type="scientific">Drosophila hydei</name>
    <name type="common">Fruit fly</name>
    <dbReference type="NCBI Taxonomy" id="7224"/>
    <lineage>
        <taxon>Eukaryota</taxon>
        <taxon>Metazoa</taxon>
        <taxon>Ecdysozoa</taxon>
        <taxon>Arthropoda</taxon>
        <taxon>Hexapoda</taxon>
        <taxon>Insecta</taxon>
        <taxon>Pterygota</taxon>
        <taxon>Neoptera</taxon>
        <taxon>Endopterygota</taxon>
        <taxon>Diptera</taxon>
        <taxon>Brachycera</taxon>
        <taxon>Muscomorpha</taxon>
        <taxon>Ephydroidea</taxon>
        <taxon>Drosophilidae</taxon>
        <taxon>Drosophila</taxon>
    </lineage>
</organism>
<name>A0A6J1LMU4_DROHY</name>
<keyword evidence="2" id="KW-1185">Reference proteome</keyword>
<feature type="region of interest" description="Disordered" evidence="1">
    <location>
        <begin position="25"/>
        <end position="45"/>
    </location>
</feature>
<dbReference type="KEGG" id="dhe:111596236"/>
<evidence type="ECO:0000256" key="1">
    <source>
        <dbReference type="SAM" id="MobiDB-lite"/>
    </source>
</evidence>
<accession>A0A6J1LMU4</accession>
<dbReference type="Proteomes" id="UP000504633">
    <property type="component" value="Unplaced"/>
</dbReference>